<dbReference type="CDD" id="cd02440">
    <property type="entry name" value="AdoMet_MTases"/>
    <property type="match status" value="1"/>
</dbReference>
<dbReference type="EMBL" id="QFRI01000003">
    <property type="protein sequence ID" value="PWH81958.1"/>
    <property type="molecule type" value="Genomic_DNA"/>
</dbReference>
<gene>
    <name evidence="3" type="ORF">DIS18_11860</name>
</gene>
<evidence type="ECO:0000259" key="1">
    <source>
        <dbReference type="Pfam" id="PF18096"/>
    </source>
</evidence>
<dbReference type="Gene3D" id="1.10.10.1110">
    <property type="entry name" value="Methyltransferase PG1098, N-terminal domain"/>
    <property type="match status" value="1"/>
</dbReference>
<dbReference type="RefSeq" id="WP_109353298.1">
    <property type="nucleotide sequence ID" value="NZ_QFRI01000003.1"/>
</dbReference>
<dbReference type="Pfam" id="PF22013">
    <property type="entry name" value="PG_1098_Fer"/>
    <property type="match status" value="1"/>
</dbReference>
<sequence length="392" mass="45223">MNKNILHTEIQDFINTNINSDLNSLLLKGFTFPNIESKTIIEQIEAKKRSKTKLSTWFLTKNIYYPNKLNIEQTSSEVTANYKSELIEGDSIIDLTGGFGVDCFYFSKQFKSVIHCEINETLSEIVNHNYKQLNIDNVTTIQADGISYLKNSNKTFDWIYIDPSRRHDSKGKVFFLKDCLPNVPQHLDLLFKHSKNIMIKTSPLLDISVGISELKHVKTIHVVAINNEVKELLWVLEADFSDEISIKTINIKKETNEAFKFHLNEEKQTEAKYSLPLTYLFEPNSAVLKAGAFNQISKQLNLDKLNKHSHLYTSNQFIDFPGRSFKIEDIVPYNKKILKRLAIKKANITTRNFPETVQQIRTKFKISDGGNIYLFFTTDLNNQKIVLVTKKL</sequence>
<organism evidence="3 4">
    <name type="scientific">Algibacter marinivivus</name>
    <dbReference type="NCBI Taxonomy" id="2100723"/>
    <lineage>
        <taxon>Bacteria</taxon>
        <taxon>Pseudomonadati</taxon>
        <taxon>Bacteroidota</taxon>
        <taxon>Flavobacteriia</taxon>
        <taxon>Flavobacteriales</taxon>
        <taxon>Flavobacteriaceae</taxon>
        <taxon>Algibacter</taxon>
    </lineage>
</organism>
<name>A0A2U2X2E0_9FLAO</name>
<feature type="domain" description="PG-1098 ferredoxin-like" evidence="2">
    <location>
        <begin position="279"/>
        <end position="321"/>
    </location>
</feature>
<dbReference type="OrthoDB" id="1000417at2"/>
<dbReference type="Pfam" id="PF18096">
    <property type="entry name" value="Thump_like"/>
    <property type="match status" value="1"/>
</dbReference>
<dbReference type="InterPro" id="IPR029063">
    <property type="entry name" value="SAM-dependent_MTases_sf"/>
</dbReference>
<dbReference type="Gene3D" id="3.40.50.150">
    <property type="entry name" value="Vaccinia Virus protein VP39"/>
    <property type="match status" value="1"/>
</dbReference>
<dbReference type="InterPro" id="IPR041497">
    <property type="entry name" value="Thump-like"/>
</dbReference>
<proteinExistence type="predicted"/>
<reference evidence="4" key="1">
    <citation type="submission" date="2018-05" db="EMBL/GenBank/DDBJ databases">
        <title>Algibacter marinivivus sp. nov., isolated from sample around a algae.</title>
        <authorList>
            <person name="Lu D."/>
        </authorList>
    </citation>
    <scope>NUCLEOTIDE SEQUENCE [LARGE SCALE GENOMIC DNA]</scope>
    <source>
        <strain evidence="4">ZY111</strain>
    </source>
</reference>
<accession>A0A2U2X2E0</accession>
<evidence type="ECO:0000313" key="4">
    <source>
        <dbReference type="Proteomes" id="UP000245375"/>
    </source>
</evidence>
<dbReference type="Proteomes" id="UP000245375">
    <property type="component" value="Unassembled WGS sequence"/>
</dbReference>
<keyword evidence="3" id="KW-0808">Transferase</keyword>
<comment type="caution">
    <text evidence="3">The sequence shown here is derived from an EMBL/GenBank/DDBJ whole genome shotgun (WGS) entry which is preliminary data.</text>
</comment>
<reference evidence="4" key="3">
    <citation type="submission" date="2018-05" db="EMBL/GenBank/DDBJ databases">
        <authorList>
            <person name="Lu D."/>
        </authorList>
    </citation>
    <scope>NUCLEOTIDE SEQUENCE [LARGE SCALE GENOMIC DNA]</scope>
    <source>
        <strain evidence="4">ZY111</strain>
    </source>
</reference>
<keyword evidence="4" id="KW-1185">Reference proteome</keyword>
<dbReference type="AlphaFoldDB" id="A0A2U2X2E0"/>
<reference evidence="3 4" key="2">
    <citation type="submission" date="2018-05" db="EMBL/GenBank/DDBJ databases">
        <title>Algibacter marinivivus sp. nov., isolated from sample around a algae.</title>
        <authorList>
            <person name="Zhong X."/>
        </authorList>
    </citation>
    <scope>NUCLEOTIDE SEQUENCE [LARGE SCALE GENOMIC DNA]</scope>
    <source>
        <strain evidence="3 4">ZY111</strain>
    </source>
</reference>
<dbReference type="InterPro" id="IPR054168">
    <property type="entry name" value="PG_1098_Fer"/>
</dbReference>
<keyword evidence="3" id="KW-0489">Methyltransferase</keyword>
<protein>
    <submittedName>
        <fullName evidence="3">SAM-dependent methyltransferase</fullName>
    </submittedName>
</protein>
<dbReference type="Pfam" id="PF03602">
    <property type="entry name" value="Cons_hypoth95"/>
    <property type="match status" value="1"/>
</dbReference>
<dbReference type="GO" id="GO:0008168">
    <property type="term" value="F:methyltransferase activity"/>
    <property type="evidence" value="ECO:0007669"/>
    <property type="project" value="UniProtKB-KW"/>
</dbReference>
<evidence type="ECO:0000259" key="2">
    <source>
        <dbReference type="Pfam" id="PF22013"/>
    </source>
</evidence>
<dbReference type="SUPFAM" id="SSF53335">
    <property type="entry name" value="S-adenosyl-L-methionine-dependent methyltransferases"/>
    <property type="match status" value="1"/>
</dbReference>
<dbReference type="GO" id="GO:0032259">
    <property type="term" value="P:methylation"/>
    <property type="evidence" value="ECO:0007669"/>
    <property type="project" value="UniProtKB-KW"/>
</dbReference>
<feature type="domain" description="THUMP-like" evidence="1">
    <location>
        <begin position="322"/>
        <end position="391"/>
    </location>
</feature>
<evidence type="ECO:0000313" key="3">
    <source>
        <dbReference type="EMBL" id="PWH81958.1"/>
    </source>
</evidence>